<reference evidence="2 3" key="1">
    <citation type="journal article" date="2019" name="Commun. Biol.">
        <title>The bagworm genome reveals a unique fibroin gene that provides high tensile strength.</title>
        <authorList>
            <person name="Kono N."/>
            <person name="Nakamura H."/>
            <person name="Ohtoshi R."/>
            <person name="Tomita M."/>
            <person name="Numata K."/>
            <person name="Arakawa K."/>
        </authorList>
    </citation>
    <scope>NUCLEOTIDE SEQUENCE [LARGE SCALE GENOMIC DNA]</scope>
</reference>
<feature type="compositionally biased region" description="Basic and acidic residues" evidence="1">
    <location>
        <begin position="1"/>
        <end position="29"/>
    </location>
</feature>
<comment type="caution">
    <text evidence="2">The sequence shown here is derived from an EMBL/GenBank/DDBJ whole genome shotgun (WGS) entry which is preliminary data.</text>
</comment>
<dbReference type="InterPro" id="IPR027417">
    <property type="entry name" value="P-loop_NTPase"/>
</dbReference>
<name>A0A4C1T6N6_EUMVA</name>
<proteinExistence type="predicted"/>
<feature type="region of interest" description="Disordered" evidence="1">
    <location>
        <begin position="1"/>
        <end position="33"/>
    </location>
</feature>
<dbReference type="AlphaFoldDB" id="A0A4C1T6N6"/>
<protein>
    <recommendedName>
        <fullName evidence="4">ATP-dependent DNA helicase</fullName>
    </recommendedName>
</protein>
<evidence type="ECO:0000256" key="1">
    <source>
        <dbReference type="SAM" id="MobiDB-lite"/>
    </source>
</evidence>
<gene>
    <name evidence="2" type="ORF">EVAR_3999_1</name>
</gene>
<evidence type="ECO:0008006" key="4">
    <source>
        <dbReference type="Google" id="ProtNLM"/>
    </source>
</evidence>
<sequence>MEIKQSTSIKDKSDEQIVKENEKRKKLDSNEGQENALQCRASQNLENVQLEQNQFLTQQLCIYEESHECITPKSFYTETDIPDPSARDVLDVQPVIHTSQIAGPSIGGVCHIFHQLPVVSKLQIDLRVYQIHPNYNSIEDRVRQRHFPSQVVESSPPNIHLQIYSAFQQISSAHRQFEKDFVENVFGHLCEFEGFGMFTVNMEYTGRQLYEENEALTLDRRKEFESNLDIEKTLQMCRELELRCKANEEQRENFVSLYASFNIKQRASAKTIADIFASWPAGNGKTFVIKALMEIYNRFSDTDGIFNTYIACASIGKAASAIDGTTVHNALRKISLSRIMPLNIEKANQYRVLFAFVNVTIIDETEEVYKDKNLKLAAWREVCLILKPNFNELEEKERKQYVFKCVPPYGRRRLGVKAKPSSPTSINGKLVSTKWNNIRDSWLKTVKKQKDETKSGFSAKKTRNYLYHEQLMFLEKVSEPRQPYESVSKKARTETEVCMESHFPSPLNKDKRKIDNNEVNDKMVKFLDSRINPEKENHHLSFFKGIIPIMNTLTIEETLEFQASVLTMLQKIKSRNSEGPNYGHWRDSYNQMTEHDQYHSGDYTHHNSLNQQTKPTQNQHHSGYSTQYNSSNQ</sequence>
<dbReference type="EMBL" id="BGZK01000034">
    <property type="protein sequence ID" value="GBP09107.1"/>
    <property type="molecule type" value="Genomic_DNA"/>
</dbReference>
<keyword evidence="3" id="KW-1185">Reference proteome</keyword>
<feature type="region of interest" description="Disordered" evidence="1">
    <location>
        <begin position="597"/>
        <end position="633"/>
    </location>
</feature>
<dbReference type="Gene3D" id="3.40.50.300">
    <property type="entry name" value="P-loop containing nucleotide triphosphate hydrolases"/>
    <property type="match status" value="1"/>
</dbReference>
<feature type="compositionally biased region" description="Polar residues" evidence="1">
    <location>
        <begin position="606"/>
        <end position="633"/>
    </location>
</feature>
<dbReference type="OrthoDB" id="6159213at2759"/>
<dbReference type="Proteomes" id="UP000299102">
    <property type="component" value="Unassembled WGS sequence"/>
</dbReference>
<accession>A0A4C1T6N6</accession>
<organism evidence="2 3">
    <name type="scientific">Eumeta variegata</name>
    <name type="common">Bagworm moth</name>
    <name type="synonym">Eumeta japonica</name>
    <dbReference type="NCBI Taxonomy" id="151549"/>
    <lineage>
        <taxon>Eukaryota</taxon>
        <taxon>Metazoa</taxon>
        <taxon>Ecdysozoa</taxon>
        <taxon>Arthropoda</taxon>
        <taxon>Hexapoda</taxon>
        <taxon>Insecta</taxon>
        <taxon>Pterygota</taxon>
        <taxon>Neoptera</taxon>
        <taxon>Endopterygota</taxon>
        <taxon>Lepidoptera</taxon>
        <taxon>Glossata</taxon>
        <taxon>Ditrysia</taxon>
        <taxon>Tineoidea</taxon>
        <taxon>Psychidae</taxon>
        <taxon>Oiketicinae</taxon>
        <taxon>Eumeta</taxon>
    </lineage>
</organism>
<evidence type="ECO:0000313" key="3">
    <source>
        <dbReference type="Proteomes" id="UP000299102"/>
    </source>
</evidence>
<evidence type="ECO:0000313" key="2">
    <source>
        <dbReference type="EMBL" id="GBP09107.1"/>
    </source>
</evidence>